<evidence type="ECO:0000256" key="12">
    <source>
        <dbReference type="ARBA" id="ARBA00023303"/>
    </source>
</evidence>
<feature type="transmembrane region" description="Helical" evidence="14">
    <location>
        <begin position="356"/>
        <end position="375"/>
    </location>
</feature>
<keyword evidence="10" id="KW-0869">Chloride channel</keyword>
<dbReference type="GO" id="GO:0005247">
    <property type="term" value="F:voltage-gated chloride channel activity"/>
    <property type="evidence" value="ECO:0007669"/>
    <property type="project" value="TreeGrafter"/>
</dbReference>
<dbReference type="SUPFAM" id="SSF81340">
    <property type="entry name" value="Clc chloride channel"/>
    <property type="match status" value="1"/>
</dbReference>
<keyword evidence="11" id="KW-0868">Chloride</keyword>
<keyword evidence="6 14" id="KW-1133">Transmembrane helix</keyword>
<accession>A0AAV4GEC5</accession>
<evidence type="ECO:0000256" key="6">
    <source>
        <dbReference type="ARBA" id="ARBA00022989"/>
    </source>
</evidence>
<evidence type="ECO:0000256" key="2">
    <source>
        <dbReference type="ARBA" id="ARBA00022448"/>
    </source>
</evidence>
<dbReference type="CDD" id="cd03683">
    <property type="entry name" value="ClC_1_like"/>
    <property type="match status" value="1"/>
</dbReference>
<comment type="subcellular location">
    <subcellularLocation>
        <location evidence="1">Membrane</location>
        <topology evidence="1">Multi-pass membrane protein</topology>
    </subcellularLocation>
</comment>
<keyword evidence="8" id="KW-0129">CBS domain</keyword>
<feature type="region of interest" description="Disordered" evidence="13">
    <location>
        <begin position="642"/>
        <end position="704"/>
    </location>
</feature>
<dbReference type="FunFam" id="1.10.3080.10:FF:000003">
    <property type="entry name" value="Chloride channel 2"/>
    <property type="match status" value="1"/>
</dbReference>
<evidence type="ECO:0000256" key="10">
    <source>
        <dbReference type="ARBA" id="ARBA00023173"/>
    </source>
</evidence>
<evidence type="ECO:0000256" key="8">
    <source>
        <dbReference type="ARBA" id="ARBA00023122"/>
    </source>
</evidence>
<feature type="transmembrane region" description="Helical" evidence="14">
    <location>
        <begin position="83"/>
        <end position="104"/>
    </location>
</feature>
<evidence type="ECO:0000256" key="7">
    <source>
        <dbReference type="ARBA" id="ARBA00023065"/>
    </source>
</evidence>
<evidence type="ECO:0000313" key="16">
    <source>
        <dbReference type="Proteomes" id="UP000762676"/>
    </source>
</evidence>
<keyword evidence="16" id="KW-1185">Reference proteome</keyword>
<dbReference type="Proteomes" id="UP000762676">
    <property type="component" value="Unassembled WGS sequence"/>
</dbReference>
<dbReference type="Gene3D" id="1.10.3080.10">
    <property type="entry name" value="Clc chloride channel"/>
    <property type="match status" value="1"/>
</dbReference>
<dbReference type="PANTHER" id="PTHR45720:SF10">
    <property type="entry name" value="CHLORIDE CHANNEL PROTEIN 2"/>
    <property type="match status" value="1"/>
</dbReference>
<dbReference type="PANTHER" id="PTHR45720">
    <property type="entry name" value="CHLORIDE CHANNEL PROTEIN 2"/>
    <property type="match status" value="1"/>
</dbReference>
<dbReference type="PRINTS" id="PR00762">
    <property type="entry name" value="CLCHANNEL"/>
</dbReference>
<protein>
    <submittedName>
        <fullName evidence="15">Chloride channel protein</fullName>
    </submittedName>
</protein>
<evidence type="ECO:0000256" key="5">
    <source>
        <dbReference type="ARBA" id="ARBA00022882"/>
    </source>
</evidence>
<evidence type="ECO:0000256" key="11">
    <source>
        <dbReference type="ARBA" id="ARBA00023214"/>
    </source>
</evidence>
<feature type="transmembrane region" description="Helical" evidence="14">
    <location>
        <begin position="447"/>
        <end position="465"/>
    </location>
</feature>
<reference evidence="15 16" key="1">
    <citation type="journal article" date="2021" name="Elife">
        <title>Chloroplast acquisition without the gene transfer in kleptoplastic sea slugs, Plakobranchus ocellatus.</title>
        <authorList>
            <person name="Maeda T."/>
            <person name="Takahashi S."/>
            <person name="Yoshida T."/>
            <person name="Shimamura S."/>
            <person name="Takaki Y."/>
            <person name="Nagai Y."/>
            <person name="Toyoda A."/>
            <person name="Suzuki Y."/>
            <person name="Arimoto A."/>
            <person name="Ishii H."/>
            <person name="Satoh N."/>
            <person name="Nishiyama T."/>
            <person name="Hasebe M."/>
            <person name="Maruyama T."/>
            <person name="Minagawa J."/>
            <person name="Obokata J."/>
            <person name="Shigenobu S."/>
        </authorList>
    </citation>
    <scope>NUCLEOTIDE SEQUENCE [LARGE SCALE GENOMIC DNA]</scope>
</reference>
<keyword evidence="2" id="KW-0813">Transport</keyword>
<evidence type="ECO:0000256" key="14">
    <source>
        <dbReference type="SAM" id="Phobius"/>
    </source>
</evidence>
<dbReference type="InterPro" id="IPR001807">
    <property type="entry name" value="ClC"/>
</dbReference>
<organism evidence="15 16">
    <name type="scientific">Elysia marginata</name>
    <dbReference type="NCBI Taxonomy" id="1093978"/>
    <lineage>
        <taxon>Eukaryota</taxon>
        <taxon>Metazoa</taxon>
        <taxon>Spiralia</taxon>
        <taxon>Lophotrochozoa</taxon>
        <taxon>Mollusca</taxon>
        <taxon>Gastropoda</taxon>
        <taxon>Heterobranchia</taxon>
        <taxon>Euthyneura</taxon>
        <taxon>Panpulmonata</taxon>
        <taxon>Sacoglossa</taxon>
        <taxon>Placobranchoidea</taxon>
        <taxon>Plakobranchidae</taxon>
        <taxon>Elysia</taxon>
    </lineage>
</organism>
<keyword evidence="4" id="KW-0677">Repeat</keyword>
<keyword evidence="9 14" id="KW-0472">Membrane</keyword>
<feature type="transmembrane region" description="Helical" evidence="14">
    <location>
        <begin position="313"/>
        <end position="335"/>
    </location>
</feature>
<feature type="transmembrane region" description="Helical" evidence="14">
    <location>
        <begin position="522"/>
        <end position="544"/>
    </location>
</feature>
<proteinExistence type="predicted"/>
<dbReference type="Pfam" id="PF00654">
    <property type="entry name" value="Voltage_CLC"/>
    <property type="match status" value="1"/>
</dbReference>
<evidence type="ECO:0000256" key="4">
    <source>
        <dbReference type="ARBA" id="ARBA00022737"/>
    </source>
</evidence>
<feature type="transmembrane region" description="Helical" evidence="14">
    <location>
        <begin position="232"/>
        <end position="255"/>
    </location>
</feature>
<dbReference type="FunFam" id="3.10.580.10:FF:000032">
    <property type="entry name" value="Chloride channel protein"/>
    <property type="match status" value="1"/>
</dbReference>
<dbReference type="InterPro" id="IPR050970">
    <property type="entry name" value="Cl_channel_volt-gated"/>
</dbReference>
<dbReference type="SUPFAM" id="SSF54631">
    <property type="entry name" value="CBS-domain pair"/>
    <property type="match status" value="1"/>
</dbReference>
<dbReference type="InterPro" id="IPR014743">
    <property type="entry name" value="Cl-channel_core"/>
</dbReference>
<feature type="transmembrane region" description="Helical" evidence="14">
    <location>
        <begin position="124"/>
        <end position="147"/>
    </location>
</feature>
<name>A0AAV4GEC5_9GAST</name>
<feature type="transmembrane region" description="Helical" evidence="14">
    <location>
        <begin position="267"/>
        <end position="288"/>
    </location>
</feature>
<keyword evidence="12" id="KW-0407">Ion channel</keyword>
<keyword evidence="5" id="KW-0851">Voltage-gated channel</keyword>
<keyword evidence="3 14" id="KW-0812">Transmembrane</keyword>
<dbReference type="GO" id="GO:0005886">
    <property type="term" value="C:plasma membrane"/>
    <property type="evidence" value="ECO:0007669"/>
    <property type="project" value="TreeGrafter"/>
</dbReference>
<feature type="compositionally biased region" description="Low complexity" evidence="13">
    <location>
        <begin position="650"/>
        <end position="662"/>
    </location>
</feature>
<dbReference type="GO" id="GO:0034707">
    <property type="term" value="C:chloride channel complex"/>
    <property type="evidence" value="ECO:0007669"/>
    <property type="project" value="UniProtKB-KW"/>
</dbReference>
<dbReference type="Gene3D" id="3.10.580.10">
    <property type="entry name" value="CBS-domain"/>
    <property type="match status" value="2"/>
</dbReference>
<evidence type="ECO:0000256" key="1">
    <source>
        <dbReference type="ARBA" id="ARBA00004141"/>
    </source>
</evidence>
<evidence type="ECO:0000256" key="3">
    <source>
        <dbReference type="ARBA" id="ARBA00022692"/>
    </source>
</evidence>
<sequence length="978" mass="108250">MATEKSFGYEQTLLYGNYTKDLGSFAKFEAARQLDQKNGGVQGSEDHVIYKKRRFKKLNSFWTFMRRCGEVRDAIFLKVGEDWIFLAILGIVMAFLSFTMDYIIEKCQEAKFWLYEELQFSLGLQYVAWVSYSMLFILFAVGFTHLVSPQAIGSGIPEMKTILRGVVLKEYLTFKTLIAKVVGLCSSLGSTLPFGKEGPFVHVASIVATLLSKAIGSFRGIYENESRRSEMLAAACAVGVAGTFAAPIGGVLFSIEVTATYFAVRNYWRGFFSAVCGALVFRLMAFWFKDEETITALFRTNLRTEFPFDALELFAFAAIGVACGFGGALFILTHRNIILFTRRHKKLSRFLQKNRFIYPSIITFIIASLTFPPGLGQFFGGELTGKMAINELFSNITWTTGQAEDMEDEAILRHWRHPLTNVYVTLVLNIIMNFLMAVFANTLPIPAGVFVPVFTLGAAFGRLVGESMAAWFPEGIPSGDTVRKIVPGGYAVVGAASMSGSVTRTISTAVIVFEVTGQISHVLPAVIAVLIANAVANIFQPSFYDSIIKLKKLPYLPDIVSAKSNAWLLYVEDFMVSETKFIAFDATYKDLQELIMTTRHRSYPLVDSKNSMILLGSVQRLELERLLLVHLSKEQKVMWHWGGNGRVTDSDSSSSNSNSRDSSPTKQHGQASEPATIASGDSASPNKSAGGAVGPGVGVPVSGPRFKVTKVNETEIKPQDTDELDGNGEAIPMKLLSVPTQRPYFHGTKDSQSNYYTVHAPLRSILKKSSSGSKLSRAHSTGDLQEDMNNFYRKLAKQRKESIVEDRPYIIKKGSMPNINRKVKMQEAWELRQLVHPIDWEGVQIDPAPFQLVERTSLHKVHSLFSLLGLNHAFVTNTGRLVGVVGLKELRSAVQGQIELQENGKRVLTPPELSSPSGVGRGANGGWRHQDVEDDEEGEAMAPIDDTQLEVVKQSGTSEAEIDIDNFLAIRKKKNNLV</sequence>
<evidence type="ECO:0000256" key="9">
    <source>
        <dbReference type="ARBA" id="ARBA00023136"/>
    </source>
</evidence>
<gene>
    <name evidence="15" type="ORF">ElyMa_005974300</name>
</gene>
<comment type="caution">
    <text evidence="15">The sequence shown here is derived from an EMBL/GenBank/DDBJ whole genome shotgun (WGS) entry which is preliminary data.</text>
</comment>
<feature type="region of interest" description="Disordered" evidence="13">
    <location>
        <begin position="908"/>
        <end position="945"/>
    </location>
</feature>
<feature type="transmembrane region" description="Helical" evidence="14">
    <location>
        <begin position="422"/>
        <end position="440"/>
    </location>
</feature>
<evidence type="ECO:0000313" key="15">
    <source>
        <dbReference type="EMBL" id="GFR83380.1"/>
    </source>
</evidence>
<dbReference type="EMBL" id="BMAT01011997">
    <property type="protein sequence ID" value="GFR83380.1"/>
    <property type="molecule type" value="Genomic_DNA"/>
</dbReference>
<dbReference type="InterPro" id="IPR046342">
    <property type="entry name" value="CBS_dom_sf"/>
</dbReference>
<dbReference type="AlphaFoldDB" id="A0AAV4GEC5"/>
<keyword evidence="7" id="KW-0406">Ion transport</keyword>
<evidence type="ECO:0000256" key="13">
    <source>
        <dbReference type="SAM" id="MobiDB-lite"/>
    </source>
</evidence>